<dbReference type="Gene3D" id="2.60.120.330">
    <property type="entry name" value="B-lactam Antibiotic, Isopenicillin N Synthase, Chain"/>
    <property type="match status" value="1"/>
</dbReference>
<dbReference type="InterPro" id="IPR026992">
    <property type="entry name" value="DIOX_N"/>
</dbReference>
<organism evidence="5 6">
    <name type="scientific">Diaporthe eres</name>
    <name type="common">Phomopsis oblonga</name>
    <dbReference type="NCBI Taxonomy" id="83184"/>
    <lineage>
        <taxon>Eukaryota</taxon>
        <taxon>Fungi</taxon>
        <taxon>Dikarya</taxon>
        <taxon>Ascomycota</taxon>
        <taxon>Pezizomycotina</taxon>
        <taxon>Sordariomycetes</taxon>
        <taxon>Sordariomycetidae</taxon>
        <taxon>Diaporthales</taxon>
        <taxon>Diaporthaceae</taxon>
        <taxon>Diaporthe</taxon>
        <taxon>Diaporthe eres species complex</taxon>
    </lineage>
</organism>
<dbReference type="Proteomes" id="UP001430848">
    <property type="component" value="Unassembled WGS sequence"/>
</dbReference>
<dbReference type="InterPro" id="IPR044861">
    <property type="entry name" value="IPNS-like_FE2OG_OXY"/>
</dbReference>
<dbReference type="Pfam" id="PF14226">
    <property type="entry name" value="DIOX_N"/>
    <property type="match status" value="1"/>
</dbReference>
<feature type="region of interest" description="Disordered" evidence="3">
    <location>
        <begin position="335"/>
        <end position="354"/>
    </location>
</feature>
<evidence type="ECO:0000313" key="6">
    <source>
        <dbReference type="Proteomes" id="UP001430848"/>
    </source>
</evidence>
<dbReference type="SUPFAM" id="SSF51197">
    <property type="entry name" value="Clavaminate synthase-like"/>
    <property type="match status" value="1"/>
</dbReference>
<sequence length="354" mass="39210">MTSSAALPEKIAKEDADLRVVSLQGLLDEDETAKENLLKACTDLGFFYLDCRDVYSGRVVQDVQNMYELATSFYDLPQEAKNEWFVDRDHDEDLVMGYKPAGHGNGPVEGVKDGFEGLMLMEHPIAKINDAASFPGPEAISSRLAPLKQANVTFRDISTLLLTRLSEALGLADNLAYQQYHRKGAVCPTALGLLKYTIADMEPDKVGQIAHTDAGSLSIVFTEVAGLQVLKPNEEQWYYIAPKPGHAVVNVGDALRFISGGVLESSLHRIIPHKDEKERHKYSIVYLLRPEMDAEFVDAEGVTWKGLEWTNKKHAVFRASAEEQAQGTYLTGRDGYVGHWNPEQDPEGQTITVG</sequence>
<evidence type="ECO:0000256" key="1">
    <source>
        <dbReference type="ARBA" id="ARBA00008056"/>
    </source>
</evidence>
<keyword evidence="6" id="KW-1185">Reference proteome</keyword>
<comment type="caution">
    <text evidence="5">The sequence shown here is derived from an EMBL/GenBank/DDBJ whole genome shotgun (WGS) entry which is preliminary data.</text>
</comment>
<keyword evidence="2" id="KW-0408">Iron</keyword>
<dbReference type="PROSITE" id="PS51471">
    <property type="entry name" value="FE2OG_OXY"/>
    <property type="match status" value="1"/>
</dbReference>
<comment type="similarity">
    <text evidence="1 2">Belongs to the iron/ascorbate-dependent oxidoreductase family.</text>
</comment>
<evidence type="ECO:0000313" key="5">
    <source>
        <dbReference type="EMBL" id="KAK7721472.1"/>
    </source>
</evidence>
<keyword evidence="2" id="KW-0560">Oxidoreductase</keyword>
<evidence type="ECO:0000256" key="3">
    <source>
        <dbReference type="SAM" id="MobiDB-lite"/>
    </source>
</evidence>
<dbReference type="PANTHER" id="PTHR47990">
    <property type="entry name" value="2-OXOGLUTARATE (2OG) AND FE(II)-DEPENDENT OXYGENASE SUPERFAMILY PROTEIN-RELATED"/>
    <property type="match status" value="1"/>
</dbReference>
<accession>A0ABR1NZI3</accession>
<dbReference type="InterPro" id="IPR005123">
    <property type="entry name" value="Oxoglu/Fe-dep_dioxygenase_dom"/>
</dbReference>
<feature type="domain" description="Fe2OG dioxygenase" evidence="4">
    <location>
        <begin position="187"/>
        <end position="290"/>
    </location>
</feature>
<dbReference type="InterPro" id="IPR050231">
    <property type="entry name" value="Iron_ascorbate_oxido_reductase"/>
</dbReference>
<evidence type="ECO:0000259" key="4">
    <source>
        <dbReference type="PROSITE" id="PS51471"/>
    </source>
</evidence>
<proteinExistence type="inferred from homology"/>
<dbReference type="Pfam" id="PF03171">
    <property type="entry name" value="2OG-FeII_Oxy"/>
    <property type="match status" value="1"/>
</dbReference>
<dbReference type="InterPro" id="IPR027443">
    <property type="entry name" value="IPNS-like_sf"/>
</dbReference>
<evidence type="ECO:0000256" key="2">
    <source>
        <dbReference type="RuleBase" id="RU003682"/>
    </source>
</evidence>
<name>A0ABR1NZI3_DIAER</name>
<keyword evidence="2" id="KW-0479">Metal-binding</keyword>
<protein>
    <recommendedName>
        <fullName evidence="4">Fe2OG dioxygenase domain-containing protein</fullName>
    </recommendedName>
</protein>
<reference evidence="5 6" key="1">
    <citation type="submission" date="2024-02" db="EMBL/GenBank/DDBJ databases">
        <title>De novo assembly and annotation of 12 fungi associated with fruit tree decline syndrome in Ontario, Canada.</title>
        <authorList>
            <person name="Sulman M."/>
            <person name="Ellouze W."/>
            <person name="Ilyukhin E."/>
        </authorList>
    </citation>
    <scope>NUCLEOTIDE SEQUENCE [LARGE SCALE GENOMIC DNA]</scope>
    <source>
        <strain evidence="5 6">M169</strain>
    </source>
</reference>
<gene>
    <name evidence="5" type="ORF">SLS63_009586</name>
</gene>
<dbReference type="EMBL" id="JAKNSF020000071">
    <property type="protein sequence ID" value="KAK7721472.1"/>
    <property type="molecule type" value="Genomic_DNA"/>
</dbReference>